<gene>
    <name evidence="1" type="ORF">CDCA_CDCA08G2509</name>
</gene>
<dbReference type="AlphaFoldDB" id="A0AAV9IW22"/>
<evidence type="ECO:0000313" key="2">
    <source>
        <dbReference type="Proteomes" id="UP001301350"/>
    </source>
</evidence>
<proteinExistence type="predicted"/>
<sequence length="287" mass="31213">MNEAAVDATRRNRPGETLWDTMALYESAPGLGSDEGTDGAGPVQRYRVAWPPPTLDVVAATGKRAEDAERSVRYALVDRELEWDILELFAPLHIEEEGEWIGGNGALGAAAGDLSDVTPALPVVQAYVAALQARVAVDDTAMSTDIPCRAQAGEQERRDAVAALLFDNRHQRFAAEDYMGLLDACDSTGGGDSERAHVALAIHDLVLPTLLYREESASSVADGGYMSEALADLAQQVVRAARIPLRFLCPEYIERLRQRLRLRERAGAAGAMLELHLLRAYRENETG</sequence>
<comment type="caution">
    <text evidence="1">The sequence shown here is derived from an EMBL/GenBank/DDBJ whole genome shotgun (WGS) entry which is preliminary data.</text>
</comment>
<name>A0AAV9IW22_CYACA</name>
<keyword evidence="2" id="KW-1185">Reference proteome</keyword>
<reference evidence="1 2" key="1">
    <citation type="submission" date="2022-07" db="EMBL/GenBank/DDBJ databases">
        <title>Genome-wide signatures of adaptation to extreme environments.</title>
        <authorList>
            <person name="Cho C.H."/>
            <person name="Yoon H.S."/>
        </authorList>
    </citation>
    <scope>NUCLEOTIDE SEQUENCE [LARGE SCALE GENOMIC DNA]</scope>
    <source>
        <strain evidence="1 2">DBV 063 E5</strain>
    </source>
</reference>
<dbReference type="Proteomes" id="UP001301350">
    <property type="component" value="Unassembled WGS sequence"/>
</dbReference>
<protein>
    <submittedName>
        <fullName evidence="1">Uncharacterized protein</fullName>
    </submittedName>
</protein>
<dbReference type="EMBL" id="JANCYW010000008">
    <property type="protein sequence ID" value="KAK4536484.1"/>
    <property type="molecule type" value="Genomic_DNA"/>
</dbReference>
<evidence type="ECO:0000313" key="1">
    <source>
        <dbReference type="EMBL" id="KAK4536484.1"/>
    </source>
</evidence>
<organism evidence="1 2">
    <name type="scientific">Cyanidium caldarium</name>
    <name type="common">Red alga</name>
    <dbReference type="NCBI Taxonomy" id="2771"/>
    <lineage>
        <taxon>Eukaryota</taxon>
        <taxon>Rhodophyta</taxon>
        <taxon>Bangiophyceae</taxon>
        <taxon>Cyanidiales</taxon>
        <taxon>Cyanidiaceae</taxon>
        <taxon>Cyanidium</taxon>
    </lineage>
</organism>
<accession>A0AAV9IW22</accession>